<dbReference type="Pfam" id="PF21595">
    <property type="entry name" value="CCL2-like"/>
    <property type="match status" value="1"/>
</dbReference>
<feature type="signal peptide" evidence="1">
    <location>
        <begin position="1"/>
        <end position="23"/>
    </location>
</feature>
<evidence type="ECO:0000256" key="1">
    <source>
        <dbReference type="SAM" id="SignalP"/>
    </source>
</evidence>
<dbReference type="Gene3D" id="2.80.10.50">
    <property type="match status" value="1"/>
</dbReference>
<organism evidence="3 4">
    <name type="scientific">Clathrus columnatus</name>
    <dbReference type="NCBI Taxonomy" id="1419009"/>
    <lineage>
        <taxon>Eukaryota</taxon>
        <taxon>Fungi</taxon>
        <taxon>Dikarya</taxon>
        <taxon>Basidiomycota</taxon>
        <taxon>Agaricomycotina</taxon>
        <taxon>Agaricomycetes</taxon>
        <taxon>Phallomycetidae</taxon>
        <taxon>Phallales</taxon>
        <taxon>Clathraceae</taxon>
        <taxon>Clathrus</taxon>
    </lineage>
</organism>
<evidence type="ECO:0000259" key="2">
    <source>
        <dbReference type="Pfam" id="PF21595"/>
    </source>
</evidence>
<comment type="caution">
    <text evidence="3">The sequence shown here is derived from an EMBL/GenBank/DDBJ whole genome shotgun (WGS) entry which is preliminary data.</text>
</comment>
<dbReference type="Proteomes" id="UP001050691">
    <property type="component" value="Unassembled WGS sequence"/>
</dbReference>
<protein>
    <recommendedName>
        <fullName evidence="2">CCL2-like lectin domain-containing protein</fullName>
    </recommendedName>
</protein>
<proteinExistence type="predicted"/>
<dbReference type="InterPro" id="IPR048746">
    <property type="entry name" value="CCL2-like_lectin"/>
</dbReference>
<feature type="domain" description="CCL2-like lectin" evidence="2">
    <location>
        <begin position="30"/>
        <end position="146"/>
    </location>
</feature>
<reference evidence="3" key="1">
    <citation type="submission" date="2021-10" db="EMBL/GenBank/DDBJ databases">
        <title>De novo Genome Assembly of Clathrus columnatus (Basidiomycota, Fungi) Using Illumina and Nanopore Sequence Data.</title>
        <authorList>
            <person name="Ogiso-Tanaka E."/>
            <person name="Itagaki H."/>
            <person name="Hosoya T."/>
            <person name="Hosaka K."/>
        </authorList>
    </citation>
    <scope>NUCLEOTIDE SEQUENCE</scope>
    <source>
        <strain evidence="3">MO-923</strain>
    </source>
</reference>
<dbReference type="EMBL" id="BPWL01000008">
    <property type="protein sequence ID" value="GJJ12841.1"/>
    <property type="molecule type" value="Genomic_DNA"/>
</dbReference>
<dbReference type="AlphaFoldDB" id="A0AAV5ADY1"/>
<accession>A0AAV5ADY1</accession>
<name>A0AAV5ADY1_9AGAM</name>
<sequence>MKAISILSTVIVTISLGVHNALAQTFLANGTYQFVNRVLDPSGNQLALTNNGPNNFVSVTTFVHNQANQLWAVGSSSPGVEIAVLGTSGSVTAATSGTLPKILLSLTGASVVWETTNIDGSITISDTSNRFNWSPINPISGSPVAVQSAIPVTSSAGTSQLWVPVLISTSNDL</sequence>
<evidence type="ECO:0000313" key="4">
    <source>
        <dbReference type="Proteomes" id="UP001050691"/>
    </source>
</evidence>
<evidence type="ECO:0000313" key="3">
    <source>
        <dbReference type="EMBL" id="GJJ12841.1"/>
    </source>
</evidence>
<gene>
    <name evidence="3" type="ORF">Clacol_007086</name>
</gene>
<keyword evidence="4" id="KW-1185">Reference proteome</keyword>
<keyword evidence="1" id="KW-0732">Signal</keyword>
<feature type="chain" id="PRO_5043327203" description="CCL2-like lectin domain-containing protein" evidence="1">
    <location>
        <begin position="24"/>
        <end position="173"/>
    </location>
</feature>